<reference evidence="2 3" key="1">
    <citation type="journal article" date="2019" name="Sci. Rep.">
        <title>Orb-weaving spider Araneus ventricosus genome elucidates the spidroin gene catalogue.</title>
        <authorList>
            <person name="Kono N."/>
            <person name="Nakamura H."/>
            <person name="Ohtoshi R."/>
            <person name="Moran D.A.P."/>
            <person name="Shinohara A."/>
            <person name="Yoshida Y."/>
            <person name="Fujiwara M."/>
            <person name="Mori M."/>
            <person name="Tomita M."/>
            <person name="Arakawa K."/>
        </authorList>
    </citation>
    <scope>NUCLEOTIDE SEQUENCE [LARGE SCALE GENOMIC DNA]</scope>
</reference>
<protein>
    <recommendedName>
        <fullName evidence="4">LRRNT domain-containing protein</fullName>
    </recommendedName>
</protein>
<dbReference type="Proteomes" id="UP000499080">
    <property type="component" value="Unassembled WGS sequence"/>
</dbReference>
<feature type="signal peptide" evidence="1">
    <location>
        <begin position="1"/>
        <end position="21"/>
    </location>
</feature>
<keyword evidence="3" id="KW-1185">Reference proteome</keyword>
<evidence type="ECO:0000256" key="1">
    <source>
        <dbReference type="SAM" id="SignalP"/>
    </source>
</evidence>
<dbReference type="AlphaFoldDB" id="A0A4Y2M4E4"/>
<gene>
    <name evidence="2" type="ORF">AVEN_211224_1</name>
</gene>
<dbReference type="EMBL" id="BGPR01006637">
    <property type="protein sequence ID" value="GBN20606.1"/>
    <property type="molecule type" value="Genomic_DNA"/>
</dbReference>
<feature type="chain" id="PRO_5021329436" description="LRRNT domain-containing protein" evidence="1">
    <location>
        <begin position="22"/>
        <end position="128"/>
    </location>
</feature>
<organism evidence="2 3">
    <name type="scientific">Araneus ventricosus</name>
    <name type="common">Orbweaver spider</name>
    <name type="synonym">Epeira ventricosa</name>
    <dbReference type="NCBI Taxonomy" id="182803"/>
    <lineage>
        <taxon>Eukaryota</taxon>
        <taxon>Metazoa</taxon>
        <taxon>Ecdysozoa</taxon>
        <taxon>Arthropoda</taxon>
        <taxon>Chelicerata</taxon>
        <taxon>Arachnida</taxon>
        <taxon>Araneae</taxon>
        <taxon>Araneomorphae</taxon>
        <taxon>Entelegynae</taxon>
        <taxon>Araneoidea</taxon>
        <taxon>Araneidae</taxon>
        <taxon>Araneus</taxon>
    </lineage>
</organism>
<comment type="caution">
    <text evidence="2">The sequence shown here is derived from an EMBL/GenBank/DDBJ whole genome shotgun (WGS) entry which is preliminary data.</text>
</comment>
<proteinExistence type="predicted"/>
<name>A0A4Y2M4E4_ARAVE</name>
<evidence type="ECO:0000313" key="2">
    <source>
        <dbReference type="EMBL" id="GBN20606.1"/>
    </source>
</evidence>
<accession>A0A4Y2M4E4</accession>
<evidence type="ECO:0008006" key="4">
    <source>
        <dbReference type="Google" id="ProtNLM"/>
    </source>
</evidence>
<evidence type="ECO:0000313" key="3">
    <source>
        <dbReference type="Proteomes" id="UP000499080"/>
    </source>
</evidence>
<keyword evidence="1" id="KW-0732">Signal</keyword>
<sequence length="128" mass="14847">MWHKLFLTSFVILVQEGICLTGGKKCPESEDVHPCYCYYLSGHAYLTCKNFTDSEVLRRIFTKSQSYEFTVVVIEDSILEYLPHEIIDSVRMRELQLKKTTLQQAFDQTPLALDSLHALIIDDITIER</sequence>